<dbReference type="AlphaFoldDB" id="A0A5N6U705"/>
<accession>A0A5N6U705</accession>
<dbReference type="OrthoDB" id="5041285at2759"/>
<dbReference type="InterPro" id="IPR037459">
    <property type="entry name" value="RhgT-like"/>
</dbReference>
<gene>
    <name evidence="3" type="ORF">BDV25DRAFT_147693</name>
</gene>
<evidence type="ECO:0000313" key="4">
    <source>
        <dbReference type="Proteomes" id="UP000325780"/>
    </source>
</evidence>
<sequence length="247" mass="26738">MKFTSLSLLTSLFSYALASPVARASKPPYLFLIGDSTVAVNGGWGDGLLSYIKDPAEGENRGKSGSTTVSWKTNGRWEALIEDIEANADSYEPIVTVQFGHNDQKSLELSEFQSNLEDIATDIKSAGGTPILITSLTRRSFDGSEVIQDLADWRKATISAAKAVGVKYLDLNLASTDYVNAIGKEDAQNYNLASSDRTHLNSAGEAVFGRMTLDLLLEAREDLAEYFESNEALSEKIANGEYASGDE</sequence>
<feature type="chain" id="PRO_5024840804" evidence="1">
    <location>
        <begin position="19"/>
        <end position="247"/>
    </location>
</feature>
<dbReference type="SUPFAM" id="SSF52266">
    <property type="entry name" value="SGNH hydrolase"/>
    <property type="match status" value="1"/>
</dbReference>
<dbReference type="CDD" id="cd01821">
    <property type="entry name" value="Rhamnogalacturan_acetylesterase_like"/>
    <property type="match status" value="1"/>
</dbReference>
<feature type="signal peptide" evidence="1">
    <location>
        <begin position="1"/>
        <end position="18"/>
    </location>
</feature>
<dbReference type="Pfam" id="PF13472">
    <property type="entry name" value="Lipase_GDSL_2"/>
    <property type="match status" value="1"/>
</dbReference>
<dbReference type="PANTHER" id="PTHR43695:SF2">
    <property type="entry name" value="PUTATIVE (AFU_ORTHOLOGUE AFUA_2G17250)-RELATED"/>
    <property type="match status" value="1"/>
</dbReference>
<keyword evidence="3" id="KW-0378">Hydrolase</keyword>
<reference evidence="3 4" key="1">
    <citation type="submission" date="2019-04" db="EMBL/GenBank/DDBJ databases">
        <title>Friends and foes A comparative genomics study of 23 Aspergillus species from section Flavi.</title>
        <authorList>
            <consortium name="DOE Joint Genome Institute"/>
            <person name="Kjaerbolling I."/>
            <person name="Vesth T."/>
            <person name="Frisvad J.C."/>
            <person name="Nybo J.L."/>
            <person name="Theobald S."/>
            <person name="Kildgaard S."/>
            <person name="Isbrandt T."/>
            <person name="Kuo A."/>
            <person name="Sato A."/>
            <person name="Lyhne E.K."/>
            <person name="Kogle M.E."/>
            <person name="Wiebenga A."/>
            <person name="Kun R.S."/>
            <person name="Lubbers R.J."/>
            <person name="Makela M.R."/>
            <person name="Barry K."/>
            <person name="Chovatia M."/>
            <person name="Clum A."/>
            <person name="Daum C."/>
            <person name="Haridas S."/>
            <person name="He G."/>
            <person name="LaButti K."/>
            <person name="Lipzen A."/>
            <person name="Mondo S."/>
            <person name="Riley R."/>
            <person name="Salamov A."/>
            <person name="Simmons B.A."/>
            <person name="Magnuson J.K."/>
            <person name="Henrissat B."/>
            <person name="Mortensen U.H."/>
            <person name="Larsen T.O."/>
            <person name="Devries R.P."/>
            <person name="Grigoriev I.V."/>
            <person name="Machida M."/>
            <person name="Baker S.E."/>
            <person name="Andersen M.R."/>
        </authorList>
    </citation>
    <scope>NUCLEOTIDE SEQUENCE [LARGE SCALE GENOMIC DNA]</scope>
    <source>
        <strain evidence="3 4">IBT 18842</strain>
    </source>
</reference>
<feature type="domain" description="SGNH hydrolase-type esterase" evidence="2">
    <location>
        <begin position="33"/>
        <end position="206"/>
    </location>
</feature>
<evidence type="ECO:0000259" key="2">
    <source>
        <dbReference type="Pfam" id="PF13472"/>
    </source>
</evidence>
<dbReference type="InterPro" id="IPR013830">
    <property type="entry name" value="SGNH_hydro"/>
</dbReference>
<dbReference type="PANTHER" id="PTHR43695">
    <property type="entry name" value="PUTATIVE (AFU_ORTHOLOGUE AFUA_2G17250)-RELATED"/>
    <property type="match status" value="1"/>
</dbReference>
<evidence type="ECO:0000313" key="3">
    <source>
        <dbReference type="EMBL" id="KAE8154433.1"/>
    </source>
</evidence>
<keyword evidence="1" id="KW-0732">Signal</keyword>
<dbReference type="Gene3D" id="3.40.50.1110">
    <property type="entry name" value="SGNH hydrolase"/>
    <property type="match status" value="1"/>
</dbReference>
<evidence type="ECO:0000256" key="1">
    <source>
        <dbReference type="SAM" id="SignalP"/>
    </source>
</evidence>
<protein>
    <submittedName>
        <fullName evidence="3">SGNH hydrolase-type esterase domain-containing protein</fullName>
    </submittedName>
</protein>
<dbReference type="InterPro" id="IPR036514">
    <property type="entry name" value="SGNH_hydro_sf"/>
</dbReference>
<dbReference type="GO" id="GO:0016787">
    <property type="term" value="F:hydrolase activity"/>
    <property type="evidence" value="ECO:0007669"/>
    <property type="project" value="UniProtKB-KW"/>
</dbReference>
<name>A0A5N6U705_ASPAV</name>
<keyword evidence="4" id="KW-1185">Reference proteome</keyword>
<dbReference type="Proteomes" id="UP000325780">
    <property type="component" value="Unassembled WGS sequence"/>
</dbReference>
<dbReference type="EMBL" id="ML742029">
    <property type="protein sequence ID" value="KAE8154433.1"/>
    <property type="molecule type" value="Genomic_DNA"/>
</dbReference>
<organism evidence="3 4">
    <name type="scientific">Aspergillus avenaceus</name>
    <dbReference type="NCBI Taxonomy" id="36643"/>
    <lineage>
        <taxon>Eukaryota</taxon>
        <taxon>Fungi</taxon>
        <taxon>Dikarya</taxon>
        <taxon>Ascomycota</taxon>
        <taxon>Pezizomycotina</taxon>
        <taxon>Eurotiomycetes</taxon>
        <taxon>Eurotiomycetidae</taxon>
        <taxon>Eurotiales</taxon>
        <taxon>Aspergillaceae</taxon>
        <taxon>Aspergillus</taxon>
        <taxon>Aspergillus subgen. Circumdati</taxon>
    </lineage>
</organism>
<proteinExistence type="predicted"/>